<dbReference type="CDD" id="cd15482">
    <property type="entry name" value="Sialidase_non-viral"/>
    <property type="match status" value="1"/>
</dbReference>
<evidence type="ECO:0000256" key="3">
    <source>
        <dbReference type="SAM" id="SignalP"/>
    </source>
</evidence>
<feature type="signal peptide" evidence="3">
    <location>
        <begin position="1"/>
        <end position="27"/>
    </location>
</feature>
<name>A0ABW2A407_9GAMM</name>
<dbReference type="Gene3D" id="2.130.10.10">
    <property type="entry name" value="YVTN repeat-like/Quinoprotein amine dehydrogenase"/>
    <property type="match status" value="1"/>
</dbReference>
<evidence type="ECO:0000256" key="2">
    <source>
        <dbReference type="ARBA" id="ARBA00023276"/>
    </source>
</evidence>
<evidence type="ECO:0000313" key="6">
    <source>
        <dbReference type="Proteomes" id="UP001596422"/>
    </source>
</evidence>
<dbReference type="InterPro" id="IPR028203">
    <property type="entry name" value="PSII_CF48-like_dom"/>
</dbReference>
<keyword evidence="3" id="KW-0732">Signal</keyword>
<protein>
    <submittedName>
        <fullName evidence="5">WD40/YVTN/BNR-like repeat-containing protein</fullName>
    </submittedName>
</protein>
<feature type="domain" description="Photosynthesis system II assembly factor Ycf48/Hcf136-like" evidence="4">
    <location>
        <begin position="74"/>
        <end position="121"/>
    </location>
</feature>
<dbReference type="RefSeq" id="WP_379910497.1">
    <property type="nucleotide sequence ID" value="NZ_JBHSWE010000001.1"/>
</dbReference>
<accession>A0ABW2A407</accession>
<evidence type="ECO:0000256" key="1">
    <source>
        <dbReference type="ARBA" id="ARBA00022531"/>
    </source>
</evidence>
<evidence type="ECO:0000313" key="5">
    <source>
        <dbReference type="EMBL" id="MFC6672029.1"/>
    </source>
</evidence>
<feature type="chain" id="PRO_5047147230" evidence="3">
    <location>
        <begin position="28"/>
        <end position="381"/>
    </location>
</feature>
<keyword evidence="1" id="KW-0602">Photosynthesis</keyword>
<dbReference type="InterPro" id="IPR036278">
    <property type="entry name" value="Sialidase_sf"/>
</dbReference>
<organism evidence="5 6">
    <name type="scientific">Marinobacterium aestuariivivens</name>
    <dbReference type="NCBI Taxonomy" id="1698799"/>
    <lineage>
        <taxon>Bacteria</taxon>
        <taxon>Pseudomonadati</taxon>
        <taxon>Pseudomonadota</taxon>
        <taxon>Gammaproteobacteria</taxon>
        <taxon>Oceanospirillales</taxon>
        <taxon>Oceanospirillaceae</taxon>
        <taxon>Marinobacterium</taxon>
    </lineage>
</organism>
<dbReference type="Pfam" id="PF14870">
    <property type="entry name" value="PSII_BNR"/>
    <property type="match status" value="2"/>
</dbReference>
<dbReference type="InterPro" id="IPR015943">
    <property type="entry name" value="WD40/YVTN_repeat-like_dom_sf"/>
</dbReference>
<dbReference type="PANTHER" id="PTHR47199:SF2">
    <property type="entry name" value="PHOTOSYSTEM II STABILITY_ASSEMBLY FACTOR HCF136, CHLOROPLASTIC"/>
    <property type="match status" value="1"/>
</dbReference>
<dbReference type="EMBL" id="JBHSWE010000001">
    <property type="protein sequence ID" value="MFC6672029.1"/>
    <property type="molecule type" value="Genomic_DNA"/>
</dbReference>
<evidence type="ECO:0000259" key="4">
    <source>
        <dbReference type="Pfam" id="PF14870"/>
    </source>
</evidence>
<dbReference type="Proteomes" id="UP001596422">
    <property type="component" value="Unassembled WGS sequence"/>
</dbReference>
<keyword evidence="2" id="KW-0604">Photosystem II</keyword>
<keyword evidence="6" id="KW-1185">Reference proteome</keyword>
<reference evidence="6" key="1">
    <citation type="journal article" date="2019" name="Int. J. Syst. Evol. Microbiol.">
        <title>The Global Catalogue of Microorganisms (GCM) 10K type strain sequencing project: providing services to taxonomists for standard genome sequencing and annotation.</title>
        <authorList>
            <consortium name="The Broad Institute Genomics Platform"/>
            <consortium name="The Broad Institute Genome Sequencing Center for Infectious Disease"/>
            <person name="Wu L."/>
            <person name="Ma J."/>
        </authorList>
    </citation>
    <scope>NUCLEOTIDE SEQUENCE [LARGE SCALE GENOMIC DNA]</scope>
    <source>
        <strain evidence="6">NBRC 111756</strain>
    </source>
</reference>
<dbReference type="PANTHER" id="PTHR47199">
    <property type="entry name" value="PHOTOSYSTEM II STABILITY/ASSEMBLY FACTOR HCF136, CHLOROPLASTIC"/>
    <property type="match status" value="1"/>
</dbReference>
<feature type="domain" description="Photosynthesis system II assembly factor Ycf48/Hcf136-like" evidence="4">
    <location>
        <begin position="179"/>
        <end position="299"/>
    </location>
</feature>
<dbReference type="SUPFAM" id="SSF50939">
    <property type="entry name" value="Sialidases"/>
    <property type="match status" value="1"/>
</dbReference>
<comment type="caution">
    <text evidence="5">The sequence shown here is derived from an EMBL/GenBank/DDBJ whole genome shotgun (WGS) entry which is preliminary data.</text>
</comment>
<gene>
    <name evidence="5" type="ORF">ACFQDL_19640</name>
</gene>
<proteinExistence type="predicted"/>
<sequence>MKKQQRGIPILRLLALLLPLAATGAEANSDFLEQPSKASGHAARSLLLDVTRAGERLVAVGERGHVLYSDDQGRQWQQAQTPAIVTLTAVYFPTPEHGWAVGHDGLVLHSSDGGRRWQKQLDGFEANRLVRQRLESGIESVQRELATAGPERQEDLQQRLEELQFRLEDAEIAVDEGATKPFLDVWFENEREGFIVGAYGLFFRTEDGGNSWMPWFEHIDNAFGYHYNAITESGSSLLLAGEAGTLYRSRDAGRSWETLASPYEGSWFGLTTCTDSDTTLLYGLRGNLYRSTDQGESWQKVPLGDPVTLSGGSCRGNEAVLTSSAGLVFESLDGGASFRQSSQDRIPYSAASQTDDGRVILVGLGGARAIPNPTSEAKAKP</sequence>